<sequence>MNDSLKIYAELLSAILRFNSISTIVYFDPEDGKELCQFDSLLSWMGKSIPLLLWRSVDALKLHSLINAQLVVVACLPGLFRLDLLKTISTSLRYMRQTKLLIELATNEDVPLVSRVLQYCLQNHMLNVATISGNFGNTKTLYVYDAYPGFMLRSQTFSDQYNIYPDKTIDLMGFSIRTMPDLSEPNTILYRDKEGNLRLLGYVWKMLEEYSRKHNASLQLIDEVREQKYLTHIQVLDLARDNIVDIAASVQPLTLRHLDRYHEYAYPANIASWCTMLPRQQLVDMREAYMWMMPALTFCLLAVLWLIHDQLKSRWQRYRHYLGIGWKVLAIMLTCNVQGRLLMLFVAPPDKPPIPNFDALVNSKLRIFGMRSEHNLYDFDMRTKYAQAFYLSDKMPELIWLRNSLNTTYAYTVTHTKWQLYAEQLSYSARPLFYYSENFCFYQYVPFALVIPENSPHRATLHHFILQLSESGLHNYWVAKSFYYMVQAGKLKIREFGEKRSFHSLMTQDLFEVLLAYLLGITISLAFFGSELFISYATYWLNN</sequence>
<feature type="transmembrane region" description="Helical" evidence="8">
    <location>
        <begin position="514"/>
        <end position="541"/>
    </location>
</feature>
<keyword evidence="3 8" id="KW-0812">Transmembrane</keyword>
<keyword evidence="4 8" id="KW-1133">Transmembrane helix</keyword>
<comment type="subcellular location">
    <subcellularLocation>
        <location evidence="1">Cell membrane</location>
        <topology evidence="1">Multi-pass membrane protein</topology>
    </subcellularLocation>
</comment>
<proteinExistence type="predicted"/>
<dbReference type="SUPFAM" id="SSF53850">
    <property type="entry name" value="Periplasmic binding protein-like II"/>
    <property type="match status" value="1"/>
</dbReference>
<feature type="transmembrane region" description="Helical" evidence="8">
    <location>
        <begin position="328"/>
        <end position="347"/>
    </location>
</feature>
<dbReference type="GO" id="GO:0005886">
    <property type="term" value="C:plasma membrane"/>
    <property type="evidence" value="ECO:0007669"/>
    <property type="project" value="UniProtKB-SubCell"/>
</dbReference>
<dbReference type="InterPro" id="IPR052192">
    <property type="entry name" value="Insect_Ionotropic_Sensory_Rcpt"/>
</dbReference>
<name>A0A6J1M9Y9_DROHY</name>
<evidence type="ECO:0000313" key="10">
    <source>
        <dbReference type="RefSeq" id="XP_023173773.2"/>
    </source>
</evidence>
<accession>A0A6J1M9Y9</accession>
<dbReference type="RefSeq" id="XP_023173773.2">
    <property type="nucleotide sequence ID" value="XM_023318005.2"/>
</dbReference>
<dbReference type="Proteomes" id="UP000504633">
    <property type="component" value="Unplaced"/>
</dbReference>
<evidence type="ECO:0000256" key="7">
    <source>
        <dbReference type="ARBA" id="ARBA00023180"/>
    </source>
</evidence>
<dbReference type="PANTHER" id="PTHR42643:SF41">
    <property type="entry name" value="IONOTROPIC RECEPTOR 20A-RELATED"/>
    <property type="match status" value="1"/>
</dbReference>
<organism evidence="9 10">
    <name type="scientific">Drosophila hydei</name>
    <name type="common">Fruit fly</name>
    <dbReference type="NCBI Taxonomy" id="7224"/>
    <lineage>
        <taxon>Eukaryota</taxon>
        <taxon>Metazoa</taxon>
        <taxon>Ecdysozoa</taxon>
        <taxon>Arthropoda</taxon>
        <taxon>Hexapoda</taxon>
        <taxon>Insecta</taxon>
        <taxon>Pterygota</taxon>
        <taxon>Neoptera</taxon>
        <taxon>Endopterygota</taxon>
        <taxon>Diptera</taxon>
        <taxon>Brachycera</taxon>
        <taxon>Muscomorpha</taxon>
        <taxon>Ephydroidea</taxon>
        <taxon>Drosophilidae</taxon>
        <taxon>Drosophila</taxon>
    </lineage>
</organism>
<gene>
    <name evidence="10" type="primary">LOC111601429</name>
</gene>
<protein>
    <submittedName>
        <fullName evidence="10">Uncharacterized protein LOC111601429</fullName>
    </submittedName>
</protein>
<dbReference type="AlphaFoldDB" id="A0A6J1M9Y9"/>
<dbReference type="OrthoDB" id="7852744at2759"/>
<evidence type="ECO:0000256" key="3">
    <source>
        <dbReference type="ARBA" id="ARBA00022692"/>
    </source>
</evidence>
<dbReference type="GeneID" id="111601429"/>
<evidence type="ECO:0000256" key="8">
    <source>
        <dbReference type="SAM" id="Phobius"/>
    </source>
</evidence>
<keyword evidence="7" id="KW-0325">Glycoprotein</keyword>
<keyword evidence="5 8" id="KW-0472">Membrane</keyword>
<dbReference type="KEGG" id="dhe:111601429"/>
<reference evidence="10" key="1">
    <citation type="submission" date="2025-08" db="UniProtKB">
        <authorList>
            <consortium name="RefSeq"/>
        </authorList>
    </citation>
    <scope>IDENTIFICATION</scope>
    <source>
        <strain evidence="10">15085-1641.00</strain>
        <tissue evidence="10">Whole body</tissue>
    </source>
</reference>
<dbReference type="OMA" id="YYMVQAG"/>
<keyword evidence="9" id="KW-1185">Reference proteome</keyword>
<keyword evidence="2" id="KW-1003">Cell membrane</keyword>
<evidence type="ECO:0000256" key="4">
    <source>
        <dbReference type="ARBA" id="ARBA00022989"/>
    </source>
</evidence>
<keyword evidence="6" id="KW-0675">Receptor</keyword>
<evidence type="ECO:0000256" key="1">
    <source>
        <dbReference type="ARBA" id="ARBA00004651"/>
    </source>
</evidence>
<dbReference type="CTD" id="42768"/>
<evidence type="ECO:0000256" key="2">
    <source>
        <dbReference type="ARBA" id="ARBA00022475"/>
    </source>
</evidence>
<evidence type="ECO:0000256" key="6">
    <source>
        <dbReference type="ARBA" id="ARBA00023170"/>
    </source>
</evidence>
<evidence type="ECO:0000256" key="5">
    <source>
        <dbReference type="ARBA" id="ARBA00023136"/>
    </source>
</evidence>
<dbReference type="PANTHER" id="PTHR42643">
    <property type="entry name" value="IONOTROPIC RECEPTOR 20A-RELATED"/>
    <property type="match status" value="1"/>
</dbReference>
<feature type="transmembrane region" description="Helical" evidence="8">
    <location>
        <begin position="288"/>
        <end position="307"/>
    </location>
</feature>
<evidence type="ECO:0000313" key="9">
    <source>
        <dbReference type="Proteomes" id="UP000504633"/>
    </source>
</evidence>